<feature type="chain" id="PRO_5031028352" evidence="11">
    <location>
        <begin position="31"/>
        <end position="761"/>
    </location>
</feature>
<gene>
    <name evidence="14" type="ORF">GGQ97_000436</name>
</gene>
<dbReference type="InterPro" id="IPR008635">
    <property type="entry name" value="Coiled_stalk_dom"/>
</dbReference>
<dbReference type="EMBL" id="JAATJC010000001">
    <property type="protein sequence ID" value="NJC04643.1"/>
    <property type="molecule type" value="Genomic_DNA"/>
</dbReference>
<dbReference type="InterPro" id="IPR045584">
    <property type="entry name" value="Pilin-like"/>
</dbReference>
<keyword evidence="15" id="KW-1185">Reference proteome</keyword>
<dbReference type="SUPFAM" id="SSF101967">
    <property type="entry name" value="Adhesin YadA, collagen-binding domain"/>
    <property type="match status" value="3"/>
</dbReference>
<evidence type="ECO:0000256" key="1">
    <source>
        <dbReference type="ARBA" id="ARBA00004241"/>
    </source>
</evidence>
<proteinExistence type="inferred from homology"/>
<feature type="domain" description="Trimeric autotransporter adhesin YadA-like stalk" evidence="13">
    <location>
        <begin position="566"/>
        <end position="607"/>
    </location>
</feature>
<evidence type="ECO:0000259" key="13">
    <source>
        <dbReference type="Pfam" id="PF05662"/>
    </source>
</evidence>
<dbReference type="GO" id="GO:0009279">
    <property type="term" value="C:cell outer membrane"/>
    <property type="evidence" value="ECO:0007669"/>
    <property type="project" value="UniProtKB-SubCell"/>
</dbReference>
<evidence type="ECO:0000256" key="2">
    <source>
        <dbReference type="ARBA" id="ARBA00004442"/>
    </source>
</evidence>
<keyword evidence="4" id="KW-0813">Transport</keyword>
<sequence>MRSYAADTRATTSVAVISLLLVLPASPAQAQATPDTIISVCSGVSLPRSVVTSIIDPVVTGIYAPIETNLNGTLAVLTNPLLGITGLPAPLSVDVNGLRTSAASGSNIRLRAIANDGTLIGPGDPCNAQADSFILTNPKGVSIGGNAITGLGASGEEAVAGEINSIAIGNRAGTDALALGSIALGTDASVGAGGTGSIAFGRGASVTVANSVALGAGSIASRGPQAGSAGEVSVGAPGAFRQITNVADGTAASDAATVGQLQAIAAQLSNNAVQYSNSSNTSVVLAGAGGTTVSNVAAGAVTASSSDAVNGSQLFATNQLVAGNTTNITTLQGDVSQLQTDVANNSSAITNLQTSVAGNTSAITTLQTDVSNLQTNVAGNTTAITNLQSGLATTNVAVSNLQTNVGAIQTSVSSNTTAISNLQATVGGNTTAITSLQTAVAGNTTAITNLEANVAGNSSAITSLQTNVAGNTTSIANLQTSVSGNTTAITNLSIDVAGNTADIGQLEDVMLDVRADLDALAQTVADLDLGNAGPVRYSNAATPTQDNGGTPTNDVTLVGAAPGPVRVHNVAAGVVAAGSTDAVNGGQLAATNVTVAAAQQTATQALQASQNAVAYDSSARTSVTLGGSGASQAVQLRNVAAGTLGTDAVNLNQVRDLADTALRSANNYTDQRLAAFSFDLGEARKEARAGAAAALAAAGMPQAMDAGANMLAAGVGTYGGKTAIAIGGSHRTENGKAVFRIGVTYDSNSKVGASGGAGIQF</sequence>
<feature type="signal peptide" evidence="11">
    <location>
        <begin position="1"/>
        <end position="30"/>
    </location>
</feature>
<evidence type="ECO:0000256" key="3">
    <source>
        <dbReference type="ARBA" id="ARBA00005848"/>
    </source>
</evidence>
<keyword evidence="5" id="KW-1134">Transmembrane beta strand</keyword>
<dbReference type="Proteomes" id="UP000558192">
    <property type="component" value="Unassembled WGS sequence"/>
</dbReference>
<comment type="caution">
    <text evidence="14">The sequence shown here is derived from an EMBL/GenBank/DDBJ whole genome shotgun (WGS) entry which is preliminary data.</text>
</comment>
<evidence type="ECO:0000256" key="6">
    <source>
        <dbReference type="ARBA" id="ARBA00022692"/>
    </source>
</evidence>
<dbReference type="Gene3D" id="2.150.10.10">
    <property type="entry name" value="Serralysin-like metalloprotease, C-terminal"/>
    <property type="match status" value="1"/>
</dbReference>
<dbReference type="Gene3D" id="3.30.1300.30">
    <property type="entry name" value="GSPII I/J protein-like"/>
    <property type="match status" value="1"/>
</dbReference>
<dbReference type="Gene3D" id="1.20.5.170">
    <property type="match status" value="7"/>
</dbReference>
<dbReference type="InterPro" id="IPR005594">
    <property type="entry name" value="YadA_C"/>
</dbReference>
<organism evidence="14 15">
    <name type="scientific">Sphingomonas kaistensis</name>
    <dbReference type="NCBI Taxonomy" id="298708"/>
    <lineage>
        <taxon>Bacteria</taxon>
        <taxon>Pseudomonadati</taxon>
        <taxon>Pseudomonadota</taxon>
        <taxon>Alphaproteobacteria</taxon>
        <taxon>Sphingomonadales</taxon>
        <taxon>Sphingomonadaceae</taxon>
        <taxon>Sphingomonas</taxon>
    </lineage>
</organism>
<keyword evidence="9" id="KW-0472">Membrane</keyword>
<dbReference type="Pfam" id="PF05662">
    <property type="entry name" value="YadA_stalk"/>
    <property type="match status" value="4"/>
</dbReference>
<evidence type="ECO:0000256" key="7">
    <source>
        <dbReference type="ARBA" id="ARBA00022729"/>
    </source>
</evidence>
<comment type="similarity">
    <text evidence="3">Belongs to the autotransporter-2 (AT-2) (TC 1.B.40) family.</text>
</comment>
<feature type="domain" description="Trimeric autotransporter adhesin YadA-like stalk" evidence="13">
    <location>
        <begin position="637"/>
        <end position="671"/>
    </location>
</feature>
<evidence type="ECO:0000313" key="14">
    <source>
        <dbReference type="EMBL" id="NJC04643.1"/>
    </source>
</evidence>
<keyword evidence="6" id="KW-0812">Transmembrane</keyword>
<dbReference type="InterPro" id="IPR011049">
    <property type="entry name" value="Serralysin-like_metalloprot_C"/>
</dbReference>
<feature type="domain" description="Trimeric autotransporter adhesin YadA-like C-terminal membrane anchor" evidence="12">
    <location>
        <begin position="701"/>
        <end position="761"/>
    </location>
</feature>
<keyword evidence="10" id="KW-0998">Cell outer membrane</keyword>
<dbReference type="Pfam" id="PF03895">
    <property type="entry name" value="YadA_anchor"/>
    <property type="match status" value="1"/>
</dbReference>
<evidence type="ECO:0000256" key="11">
    <source>
        <dbReference type="SAM" id="SignalP"/>
    </source>
</evidence>
<evidence type="ECO:0000256" key="4">
    <source>
        <dbReference type="ARBA" id="ARBA00022448"/>
    </source>
</evidence>
<evidence type="ECO:0000313" key="15">
    <source>
        <dbReference type="Proteomes" id="UP000558192"/>
    </source>
</evidence>
<dbReference type="GO" id="GO:0009986">
    <property type="term" value="C:cell surface"/>
    <property type="evidence" value="ECO:0007669"/>
    <property type="project" value="UniProtKB-SubCell"/>
</dbReference>
<evidence type="ECO:0000256" key="8">
    <source>
        <dbReference type="ARBA" id="ARBA00022927"/>
    </source>
</evidence>
<dbReference type="RefSeq" id="WP_168067437.1">
    <property type="nucleotide sequence ID" value="NZ_JAATJC010000001.1"/>
</dbReference>
<protein>
    <submittedName>
        <fullName evidence="14">Autotransporter adhesin</fullName>
    </submittedName>
</protein>
<evidence type="ECO:0000259" key="12">
    <source>
        <dbReference type="Pfam" id="PF03895"/>
    </source>
</evidence>
<dbReference type="SUPFAM" id="SSF54523">
    <property type="entry name" value="Pili subunits"/>
    <property type="match status" value="1"/>
</dbReference>
<name>A0A7X6BFB9_9SPHN</name>
<feature type="domain" description="Trimeric autotransporter adhesin YadA-like stalk" evidence="13">
    <location>
        <begin position="242"/>
        <end position="281"/>
    </location>
</feature>
<keyword evidence="8" id="KW-0653">Protein transport</keyword>
<evidence type="ECO:0000256" key="5">
    <source>
        <dbReference type="ARBA" id="ARBA00022452"/>
    </source>
</evidence>
<evidence type="ECO:0000256" key="9">
    <source>
        <dbReference type="ARBA" id="ARBA00023136"/>
    </source>
</evidence>
<feature type="domain" description="Trimeric autotransporter adhesin YadA-like stalk" evidence="13">
    <location>
        <begin position="293"/>
        <end position="331"/>
    </location>
</feature>
<comment type="subcellular location">
    <subcellularLocation>
        <location evidence="2">Cell outer membrane</location>
    </subcellularLocation>
    <subcellularLocation>
        <location evidence="1">Cell surface</location>
    </subcellularLocation>
</comment>
<dbReference type="AlphaFoldDB" id="A0A7X6BFB9"/>
<dbReference type="GO" id="GO:0015031">
    <property type="term" value="P:protein transport"/>
    <property type="evidence" value="ECO:0007669"/>
    <property type="project" value="UniProtKB-KW"/>
</dbReference>
<reference evidence="14 15" key="1">
    <citation type="submission" date="2020-03" db="EMBL/GenBank/DDBJ databases">
        <title>Genomic Encyclopedia of Type Strains, Phase IV (KMG-IV): sequencing the most valuable type-strain genomes for metagenomic binning, comparative biology and taxonomic classification.</title>
        <authorList>
            <person name="Goeker M."/>
        </authorList>
    </citation>
    <scope>NUCLEOTIDE SEQUENCE [LARGE SCALE GENOMIC DNA]</scope>
    <source>
        <strain evidence="14 15">DSM 16846</strain>
    </source>
</reference>
<keyword evidence="7 11" id="KW-0732">Signal</keyword>
<evidence type="ECO:0000256" key="10">
    <source>
        <dbReference type="ARBA" id="ARBA00023237"/>
    </source>
</evidence>
<accession>A0A7X6BFB9</accession>